<evidence type="ECO:0000313" key="1">
    <source>
        <dbReference type="EMBL" id="AXH55639.1"/>
    </source>
</evidence>
<dbReference type="EMBL" id="CP031225">
    <property type="protein sequence ID" value="AXH55639.1"/>
    <property type="molecule type" value="Genomic_DNA"/>
</dbReference>
<sequence>MMNRGTIMTTDVRVASTVNVLKENEIIYIPCAAIAEGAVLSAASFSISLEAQKPLGLVLRFIYKLVAERFSQYDFWLFLGNSATQPDTRVVRHKKLWGALRSRGFEIPDSNDAIETMVEVGGGVKFFGVMCFYESSIEIVADLIVHERCSYIAALPKSFDFRRALDMRWTGEISKDFDWLRCVSKAGGIVFKRAGEFDDAERGFVAIALPEVIKELLI</sequence>
<evidence type="ECO:0000313" key="2">
    <source>
        <dbReference type="Proteomes" id="UP000006426"/>
    </source>
</evidence>
<dbReference type="AlphaFoldDB" id="A0AAD0LX82"/>
<organism evidence="1 2">
    <name type="scientific">Pseudomonas amygdali pv. lachrymans str. M301315</name>
    <dbReference type="NCBI Taxonomy" id="629260"/>
    <lineage>
        <taxon>Bacteria</taxon>
        <taxon>Pseudomonadati</taxon>
        <taxon>Pseudomonadota</taxon>
        <taxon>Gammaproteobacteria</taxon>
        <taxon>Pseudomonadales</taxon>
        <taxon>Pseudomonadaceae</taxon>
        <taxon>Pseudomonas</taxon>
        <taxon>Pseudomonas amygdali</taxon>
    </lineage>
</organism>
<accession>A0AAD0LX82</accession>
<gene>
    <name evidence="1" type="ORF">PLA107_010165</name>
</gene>
<dbReference type="Proteomes" id="UP000006426">
    <property type="component" value="Chromosome"/>
</dbReference>
<reference evidence="1 2" key="1">
    <citation type="journal article" date="2011" name="PLoS Pathog.">
        <title>Dynamic evolution of pathogenicity revealed by sequencing and comparative genomics of 19 Pseudomonas syringae isolates.</title>
        <authorList>
            <person name="Baltrus D.A."/>
            <person name="Nishimura M.T."/>
            <person name="Romanchuk A."/>
            <person name="Chang J.H."/>
            <person name="Mukhtar M.S."/>
            <person name="Cherkis K."/>
            <person name="Roach J."/>
            <person name="Grant S.R."/>
            <person name="Jones C.D."/>
            <person name="Dangl J.L."/>
        </authorList>
    </citation>
    <scope>NUCLEOTIDE SEQUENCE [LARGE SCALE GENOMIC DNA]</scope>
    <source>
        <strain evidence="1 2">M301315</strain>
    </source>
</reference>
<proteinExistence type="predicted"/>
<protein>
    <submittedName>
        <fullName evidence="1">Uncharacterized protein</fullName>
    </submittedName>
</protein>
<name>A0AAD0LX82_PSEAV</name>